<organism evidence="4 5">
    <name type="scientific">Candidatus Magnetoglobus multicellularis str. Araruama</name>
    <dbReference type="NCBI Taxonomy" id="890399"/>
    <lineage>
        <taxon>Bacteria</taxon>
        <taxon>Pseudomonadati</taxon>
        <taxon>Thermodesulfobacteriota</taxon>
        <taxon>Desulfobacteria</taxon>
        <taxon>Desulfobacterales</taxon>
        <taxon>Desulfobacteraceae</taxon>
        <taxon>Candidatus Magnetoglobus</taxon>
    </lineage>
</organism>
<dbReference type="InterPro" id="IPR050595">
    <property type="entry name" value="Bact_response_regulator"/>
</dbReference>
<dbReference type="Gene3D" id="3.40.50.2300">
    <property type="match status" value="1"/>
</dbReference>
<dbReference type="EMBL" id="ATBP01000694">
    <property type="protein sequence ID" value="ETR69248.1"/>
    <property type="molecule type" value="Genomic_DNA"/>
</dbReference>
<dbReference type="SMART" id="SM00448">
    <property type="entry name" value="REC"/>
    <property type="match status" value="1"/>
</dbReference>
<evidence type="ECO:0000256" key="2">
    <source>
        <dbReference type="PROSITE-ProRule" id="PRU00169"/>
    </source>
</evidence>
<dbReference type="PANTHER" id="PTHR44591">
    <property type="entry name" value="STRESS RESPONSE REGULATOR PROTEIN 1"/>
    <property type="match status" value="1"/>
</dbReference>
<evidence type="ECO:0000259" key="3">
    <source>
        <dbReference type="PROSITE" id="PS50110"/>
    </source>
</evidence>
<proteinExistence type="predicted"/>
<dbReference type="PANTHER" id="PTHR44591:SF3">
    <property type="entry name" value="RESPONSE REGULATORY DOMAIN-CONTAINING PROTEIN"/>
    <property type="match status" value="1"/>
</dbReference>
<dbReference type="Proteomes" id="UP000189670">
    <property type="component" value="Unassembled WGS sequence"/>
</dbReference>
<keyword evidence="1 2" id="KW-0597">Phosphoprotein</keyword>
<dbReference type="PROSITE" id="PS50110">
    <property type="entry name" value="RESPONSE_REGULATORY"/>
    <property type="match status" value="1"/>
</dbReference>
<reference evidence="5" key="1">
    <citation type="submission" date="2012-11" db="EMBL/GenBank/DDBJ databases">
        <authorList>
            <person name="Lucero-Rivera Y.E."/>
            <person name="Tovar-Ramirez D."/>
        </authorList>
    </citation>
    <scope>NUCLEOTIDE SEQUENCE [LARGE SCALE GENOMIC DNA]</scope>
    <source>
        <strain evidence="5">Araruama</strain>
    </source>
</reference>
<dbReference type="Pfam" id="PF00072">
    <property type="entry name" value="Response_reg"/>
    <property type="match status" value="1"/>
</dbReference>
<evidence type="ECO:0000313" key="5">
    <source>
        <dbReference type="Proteomes" id="UP000189670"/>
    </source>
</evidence>
<feature type="modified residue" description="4-aspartylphosphate" evidence="2">
    <location>
        <position position="64"/>
    </location>
</feature>
<gene>
    <name evidence="4" type="ORF">OMM_09771</name>
</gene>
<dbReference type="AlphaFoldDB" id="A0A1V1P370"/>
<comment type="caution">
    <text evidence="4">The sequence shown here is derived from an EMBL/GenBank/DDBJ whole genome shotgun (WGS) entry which is preliminary data.</text>
</comment>
<dbReference type="GO" id="GO:0000160">
    <property type="term" value="P:phosphorelay signal transduction system"/>
    <property type="evidence" value="ECO:0007669"/>
    <property type="project" value="InterPro"/>
</dbReference>
<accession>A0A1V1P370</accession>
<dbReference type="CDD" id="cd00156">
    <property type="entry name" value="REC"/>
    <property type="match status" value="1"/>
</dbReference>
<sequence length="147" mass="16707">MPGVIIIMDADKYRIFVVDDEADTADLIASSLSALTDHTVLSFDSPQNAIDSYMKQPSDLVVSDLNMPNIDGFEMIQKLKDRNLNTDFILVTGEKNIKTVVHGRWLGVSYLFFKPVNIDELTQAVGTMYKRACYWEDRLKEVKRKQG</sequence>
<dbReference type="InterPro" id="IPR001789">
    <property type="entry name" value="Sig_transdc_resp-reg_receiver"/>
</dbReference>
<protein>
    <submittedName>
        <fullName evidence="4">Two component transcriptional regulator, winged helix family</fullName>
    </submittedName>
</protein>
<dbReference type="SUPFAM" id="SSF52172">
    <property type="entry name" value="CheY-like"/>
    <property type="match status" value="1"/>
</dbReference>
<evidence type="ECO:0000256" key="1">
    <source>
        <dbReference type="ARBA" id="ARBA00022553"/>
    </source>
</evidence>
<name>A0A1V1P370_9BACT</name>
<dbReference type="InterPro" id="IPR011006">
    <property type="entry name" value="CheY-like_superfamily"/>
</dbReference>
<feature type="domain" description="Response regulatory" evidence="3">
    <location>
        <begin position="14"/>
        <end position="129"/>
    </location>
</feature>
<evidence type="ECO:0000313" key="4">
    <source>
        <dbReference type="EMBL" id="ETR69248.1"/>
    </source>
</evidence>